<sequence length="105" mass="11612">MEICGMECPEEIEEIPEIDRKILEKCMEIWGGGRTAQASQSLFSHTDGKIRDGYGEDGCGRKVVAKPPKKTHTWSGGTGIRTRDLPNAKWRAKRLATVLGDKIGI</sequence>
<dbReference type="AlphaFoldDB" id="A0A8J6LIM3"/>
<name>A0A8J6LIM3_TENMO</name>
<accession>A0A8J6LIM3</accession>
<feature type="region of interest" description="Disordered" evidence="1">
    <location>
        <begin position="61"/>
        <end position="80"/>
    </location>
</feature>
<protein>
    <submittedName>
        <fullName evidence="2">Uncharacterized protein</fullName>
    </submittedName>
</protein>
<keyword evidence="3" id="KW-1185">Reference proteome</keyword>
<proteinExistence type="predicted"/>
<reference evidence="2" key="1">
    <citation type="journal article" date="2020" name="J Insects Food Feed">
        <title>The yellow mealworm (Tenebrio molitor) genome: a resource for the emerging insects as food and feed industry.</title>
        <authorList>
            <person name="Eriksson T."/>
            <person name="Andere A."/>
            <person name="Kelstrup H."/>
            <person name="Emery V."/>
            <person name="Picard C."/>
        </authorList>
    </citation>
    <scope>NUCLEOTIDE SEQUENCE</scope>
    <source>
        <strain evidence="2">Stoneville</strain>
        <tissue evidence="2">Whole head</tissue>
    </source>
</reference>
<feature type="compositionally biased region" description="Basic residues" evidence="1">
    <location>
        <begin position="63"/>
        <end position="72"/>
    </location>
</feature>
<evidence type="ECO:0000313" key="2">
    <source>
        <dbReference type="EMBL" id="KAH0820177.1"/>
    </source>
</evidence>
<comment type="caution">
    <text evidence="2">The sequence shown here is derived from an EMBL/GenBank/DDBJ whole genome shotgun (WGS) entry which is preliminary data.</text>
</comment>
<dbReference type="EMBL" id="JABDTM020012702">
    <property type="protein sequence ID" value="KAH0820177.1"/>
    <property type="molecule type" value="Genomic_DNA"/>
</dbReference>
<dbReference type="Proteomes" id="UP000719412">
    <property type="component" value="Unassembled WGS sequence"/>
</dbReference>
<reference evidence="2" key="2">
    <citation type="submission" date="2021-08" db="EMBL/GenBank/DDBJ databases">
        <authorList>
            <person name="Eriksson T."/>
        </authorList>
    </citation>
    <scope>NUCLEOTIDE SEQUENCE</scope>
    <source>
        <strain evidence="2">Stoneville</strain>
        <tissue evidence="2">Whole head</tissue>
    </source>
</reference>
<gene>
    <name evidence="2" type="ORF">GEV33_002613</name>
</gene>
<organism evidence="2 3">
    <name type="scientific">Tenebrio molitor</name>
    <name type="common">Yellow mealworm beetle</name>
    <dbReference type="NCBI Taxonomy" id="7067"/>
    <lineage>
        <taxon>Eukaryota</taxon>
        <taxon>Metazoa</taxon>
        <taxon>Ecdysozoa</taxon>
        <taxon>Arthropoda</taxon>
        <taxon>Hexapoda</taxon>
        <taxon>Insecta</taxon>
        <taxon>Pterygota</taxon>
        <taxon>Neoptera</taxon>
        <taxon>Endopterygota</taxon>
        <taxon>Coleoptera</taxon>
        <taxon>Polyphaga</taxon>
        <taxon>Cucujiformia</taxon>
        <taxon>Tenebrionidae</taxon>
        <taxon>Tenebrio</taxon>
    </lineage>
</organism>
<evidence type="ECO:0000256" key="1">
    <source>
        <dbReference type="SAM" id="MobiDB-lite"/>
    </source>
</evidence>
<evidence type="ECO:0000313" key="3">
    <source>
        <dbReference type="Proteomes" id="UP000719412"/>
    </source>
</evidence>